<evidence type="ECO:0000259" key="3">
    <source>
        <dbReference type="Pfam" id="PF22725"/>
    </source>
</evidence>
<protein>
    <submittedName>
        <fullName evidence="4">Gfo/Idh/MocA family oxidoreductase</fullName>
    </submittedName>
</protein>
<dbReference type="PANTHER" id="PTHR43818:SF11">
    <property type="entry name" value="BCDNA.GH03377"/>
    <property type="match status" value="1"/>
</dbReference>
<dbReference type="EMBL" id="JBEWZI010000005">
    <property type="protein sequence ID" value="MET7013855.1"/>
    <property type="molecule type" value="Genomic_DNA"/>
</dbReference>
<dbReference type="Pfam" id="PF01408">
    <property type="entry name" value="GFO_IDH_MocA"/>
    <property type="match status" value="1"/>
</dbReference>
<gene>
    <name evidence="4" type="ORF">ABXR19_06615</name>
</gene>
<reference evidence="4 5" key="1">
    <citation type="submission" date="2024-07" db="EMBL/GenBank/DDBJ databases">
        <title>Uliginosibacterium flavum JJ3220;KACC:17644.</title>
        <authorList>
            <person name="Kim M.K."/>
        </authorList>
    </citation>
    <scope>NUCLEOTIDE SEQUENCE [LARGE SCALE GENOMIC DNA]</scope>
    <source>
        <strain evidence="4 5">KACC:17644</strain>
    </source>
</reference>
<evidence type="ECO:0000313" key="5">
    <source>
        <dbReference type="Proteomes" id="UP001549691"/>
    </source>
</evidence>
<comment type="caution">
    <text evidence="4">The sequence shown here is derived from an EMBL/GenBank/DDBJ whole genome shotgun (WGS) entry which is preliminary data.</text>
</comment>
<dbReference type="InterPro" id="IPR050463">
    <property type="entry name" value="Gfo/Idh/MocA_oxidrdct_glycsds"/>
</dbReference>
<feature type="domain" description="Gfo/Idh/MocA-like oxidoreductase N-terminal" evidence="2">
    <location>
        <begin position="8"/>
        <end position="121"/>
    </location>
</feature>
<keyword evidence="1" id="KW-0560">Oxidoreductase</keyword>
<dbReference type="PANTHER" id="PTHR43818">
    <property type="entry name" value="BCDNA.GH03377"/>
    <property type="match status" value="1"/>
</dbReference>
<evidence type="ECO:0000313" key="4">
    <source>
        <dbReference type="EMBL" id="MET7013855.1"/>
    </source>
</evidence>
<accession>A0ABV2TIV8</accession>
<dbReference type="InterPro" id="IPR000683">
    <property type="entry name" value="Gfo/Idh/MocA-like_OxRdtase_N"/>
</dbReference>
<feature type="domain" description="GFO/IDH/MocA-like oxidoreductase" evidence="3">
    <location>
        <begin position="138"/>
        <end position="269"/>
    </location>
</feature>
<dbReference type="Gene3D" id="3.40.50.720">
    <property type="entry name" value="NAD(P)-binding Rossmann-like Domain"/>
    <property type="match status" value="1"/>
</dbReference>
<dbReference type="InterPro" id="IPR036291">
    <property type="entry name" value="NAD(P)-bd_dom_sf"/>
</dbReference>
<organism evidence="4 5">
    <name type="scientific">Uliginosibacterium flavum</name>
    <dbReference type="NCBI Taxonomy" id="1396831"/>
    <lineage>
        <taxon>Bacteria</taxon>
        <taxon>Pseudomonadati</taxon>
        <taxon>Pseudomonadota</taxon>
        <taxon>Betaproteobacteria</taxon>
        <taxon>Rhodocyclales</taxon>
        <taxon>Zoogloeaceae</taxon>
        <taxon>Uliginosibacterium</taxon>
    </lineage>
</organism>
<dbReference type="SUPFAM" id="SSF55347">
    <property type="entry name" value="Glyceraldehyde-3-phosphate dehydrogenase-like, C-terminal domain"/>
    <property type="match status" value="1"/>
</dbReference>
<sequence length="348" mass="37259">MTSGKQVIRVGVVGAGANTRDKHIPGLRAQPGVEVLSVVNSSRASSEKVARELSIPQVADSWRALVEDSGIDAVMIGTWPYLHCPITLAALAAGKHVLTEARIAMNAAEARQMFVAAQARPDLIAQVVPAPYTLGVDRTVQRLLREGFLGRLLTIEVRVADGKFLDSAAPLNWRQDADLSGLNMMSLGIWYESVMRWVGEANSVTAKGRTFVTQRVDAAGRLRAVRVPEHVVVLADMVCGAQATFTVSAVTGLMKSSEIVLCGSEGTLRFADGHLYGARKGDAALQAVPIPADEAGGWRVEEEFINAIRGIEPVSHTSFADGVKYMEFTEAVVRSMAEGRELAVPLSG</sequence>
<dbReference type="InterPro" id="IPR055170">
    <property type="entry name" value="GFO_IDH_MocA-like_dom"/>
</dbReference>
<dbReference type="RefSeq" id="WP_354600317.1">
    <property type="nucleotide sequence ID" value="NZ_JBEWZI010000005.1"/>
</dbReference>
<evidence type="ECO:0000259" key="2">
    <source>
        <dbReference type="Pfam" id="PF01408"/>
    </source>
</evidence>
<dbReference type="Proteomes" id="UP001549691">
    <property type="component" value="Unassembled WGS sequence"/>
</dbReference>
<dbReference type="Gene3D" id="3.30.360.10">
    <property type="entry name" value="Dihydrodipicolinate Reductase, domain 2"/>
    <property type="match status" value="1"/>
</dbReference>
<evidence type="ECO:0000256" key="1">
    <source>
        <dbReference type="ARBA" id="ARBA00023002"/>
    </source>
</evidence>
<dbReference type="SUPFAM" id="SSF51735">
    <property type="entry name" value="NAD(P)-binding Rossmann-fold domains"/>
    <property type="match status" value="1"/>
</dbReference>
<keyword evidence="5" id="KW-1185">Reference proteome</keyword>
<proteinExistence type="predicted"/>
<name>A0ABV2TIV8_9RHOO</name>
<dbReference type="Pfam" id="PF22725">
    <property type="entry name" value="GFO_IDH_MocA_C3"/>
    <property type="match status" value="1"/>
</dbReference>